<evidence type="ECO:0000313" key="5">
    <source>
        <dbReference type="Proteomes" id="UP000242367"/>
    </source>
</evidence>
<proteinExistence type="predicted"/>
<evidence type="ECO:0000256" key="1">
    <source>
        <dbReference type="ARBA" id="ARBA00023015"/>
    </source>
</evidence>
<dbReference type="AlphaFoldDB" id="A0A2P4UMI4"/>
<keyword evidence="3" id="KW-0472">Membrane</keyword>
<name>A0A2P4UMI4_9ACTN</name>
<keyword evidence="2" id="KW-0804">Transcription</keyword>
<keyword evidence="3" id="KW-1133">Transmembrane helix</keyword>
<organism evidence="4 5">
    <name type="scientific">Actinomadura rubteroloni</name>
    <dbReference type="NCBI Taxonomy" id="1926885"/>
    <lineage>
        <taxon>Bacteria</taxon>
        <taxon>Bacillati</taxon>
        <taxon>Actinomycetota</taxon>
        <taxon>Actinomycetes</taxon>
        <taxon>Streptosporangiales</taxon>
        <taxon>Thermomonosporaceae</taxon>
        <taxon>Actinomadura</taxon>
    </lineage>
</organism>
<protein>
    <recommendedName>
        <fullName evidence="6">Zinc-finger domain-containing protein</fullName>
    </recommendedName>
</protein>
<evidence type="ECO:0000256" key="2">
    <source>
        <dbReference type="ARBA" id="ARBA00023163"/>
    </source>
</evidence>
<dbReference type="Gene3D" id="1.10.10.1320">
    <property type="entry name" value="Anti-sigma factor, zinc-finger domain"/>
    <property type="match status" value="1"/>
</dbReference>
<keyword evidence="1" id="KW-0805">Transcription regulation</keyword>
<dbReference type="EMBL" id="MTBP01000001">
    <property type="protein sequence ID" value="POM26255.1"/>
    <property type="molecule type" value="Genomic_DNA"/>
</dbReference>
<accession>A0A2P4UMI4</accession>
<dbReference type="RefSeq" id="WP_103561249.1">
    <property type="nucleotide sequence ID" value="NZ_MTBP01000001.1"/>
</dbReference>
<sequence length="249" mass="25546">MNPAHLDYDTLADLAEGLLDDDRAASVDEHLAACAECRDRSAELADVSRILAAAPVPALPPDLTARIDSALAAESRAAGEPPGVTDLNRRRARRNPWRALSAAAAAIVVLGGGGLVGRAVLDGADDGKHLSASVPPQPMTDPRHPKVQSFGAGWRVVHSGTAYRAATLGRQVTGQLSRTAASAAIPDARTSDCVAGVAQGRAPALVDVATYDGRPATIIAVRGADGRPDVWVVGPGCSSRNPDVLAHSG</sequence>
<gene>
    <name evidence="4" type="ORF">BTM25_06490</name>
</gene>
<comment type="caution">
    <text evidence="4">The sequence shown here is derived from an EMBL/GenBank/DDBJ whole genome shotgun (WGS) entry which is preliminary data.</text>
</comment>
<evidence type="ECO:0000256" key="3">
    <source>
        <dbReference type="SAM" id="Phobius"/>
    </source>
</evidence>
<keyword evidence="5" id="KW-1185">Reference proteome</keyword>
<dbReference type="Proteomes" id="UP000242367">
    <property type="component" value="Unassembled WGS sequence"/>
</dbReference>
<feature type="transmembrane region" description="Helical" evidence="3">
    <location>
        <begin position="99"/>
        <end position="121"/>
    </location>
</feature>
<evidence type="ECO:0008006" key="6">
    <source>
        <dbReference type="Google" id="ProtNLM"/>
    </source>
</evidence>
<evidence type="ECO:0000313" key="4">
    <source>
        <dbReference type="EMBL" id="POM26255.1"/>
    </source>
</evidence>
<keyword evidence="3" id="KW-0812">Transmembrane</keyword>
<dbReference type="InterPro" id="IPR041916">
    <property type="entry name" value="Anti_sigma_zinc_sf"/>
</dbReference>
<reference evidence="4 5" key="1">
    <citation type="journal article" date="2017" name="Chemistry">
        <title>Isolation, Biosynthesis and Chemical Modifications of Rubterolones A-F: Rare Tropolone Alkaloids from Actinomadura sp. 5-2.</title>
        <authorList>
            <person name="Guo H."/>
            <person name="Benndorf R."/>
            <person name="Leichnitz D."/>
            <person name="Klassen J.L."/>
            <person name="Vollmers J."/>
            <person name="Gorls H."/>
            <person name="Steinacker M."/>
            <person name="Weigel C."/>
            <person name="Dahse H.M."/>
            <person name="Kaster A.K."/>
            <person name="de Beer Z.W."/>
            <person name="Poulsen M."/>
            <person name="Beemelmanns C."/>
        </authorList>
    </citation>
    <scope>NUCLEOTIDE SEQUENCE [LARGE SCALE GENOMIC DNA]</scope>
    <source>
        <strain evidence="4 5">5-2</strain>
    </source>
</reference>